<dbReference type="InterPro" id="IPR020616">
    <property type="entry name" value="Thiolase_N"/>
</dbReference>
<dbReference type="RefSeq" id="WP_104993701.1">
    <property type="nucleotide sequence ID" value="NZ_CP025494.1"/>
</dbReference>
<dbReference type="EMBL" id="CP025494">
    <property type="protein sequence ID" value="AVE03777.1"/>
    <property type="molecule type" value="Genomic_DNA"/>
</dbReference>
<dbReference type="Pfam" id="PF02803">
    <property type="entry name" value="Thiolase_C"/>
    <property type="match status" value="1"/>
</dbReference>
<dbReference type="GO" id="GO:0003985">
    <property type="term" value="F:acetyl-CoA C-acetyltransferase activity"/>
    <property type="evidence" value="ECO:0007669"/>
    <property type="project" value="UniProtKB-EC"/>
</dbReference>
<evidence type="ECO:0000259" key="6">
    <source>
        <dbReference type="Pfam" id="PF00108"/>
    </source>
</evidence>
<reference evidence="8 9" key="1">
    <citation type="submission" date="2017-12" db="EMBL/GenBank/DDBJ databases">
        <title>Genome sequence of Pseudomonas palleroniana MAB3.</title>
        <authorList>
            <person name="Nascimento F.X."/>
        </authorList>
    </citation>
    <scope>NUCLEOTIDE SEQUENCE [LARGE SCALE GENOMIC DNA]</scope>
    <source>
        <strain evidence="8 9">MAB3</strain>
    </source>
</reference>
<evidence type="ECO:0000256" key="1">
    <source>
        <dbReference type="ARBA" id="ARBA00010982"/>
    </source>
</evidence>
<dbReference type="InterPro" id="IPR020613">
    <property type="entry name" value="Thiolase_CS"/>
</dbReference>
<dbReference type="PROSITE" id="PS00737">
    <property type="entry name" value="THIOLASE_2"/>
    <property type="match status" value="1"/>
</dbReference>
<keyword evidence="2 5" id="KW-0808">Transferase</keyword>
<evidence type="ECO:0000313" key="9">
    <source>
        <dbReference type="Proteomes" id="UP000237830"/>
    </source>
</evidence>
<dbReference type="CDD" id="cd00751">
    <property type="entry name" value="thiolase"/>
    <property type="match status" value="1"/>
</dbReference>
<dbReference type="Gene3D" id="3.40.47.10">
    <property type="match status" value="2"/>
</dbReference>
<dbReference type="Pfam" id="PF00108">
    <property type="entry name" value="Thiolase_N"/>
    <property type="match status" value="1"/>
</dbReference>
<dbReference type="SUPFAM" id="SSF53901">
    <property type="entry name" value="Thiolase-like"/>
    <property type="match status" value="2"/>
</dbReference>
<dbReference type="NCBIfam" id="TIGR01930">
    <property type="entry name" value="AcCoA-C-Actrans"/>
    <property type="match status" value="1"/>
</dbReference>
<dbReference type="EC" id="2.3.1.9" evidence="8"/>
<accession>A0A2L1J5L6</accession>
<evidence type="ECO:0000313" key="8">
    <source>
        <dbReference type="EMBL" id="AVE03777.1"/>
    </source>
</evidence>
<dbReference type="InterPro" id="IPR002155">
    <property type="entry name" value="Thiolase"/>
</dbReference>
<sequence>MREAWIIDVARTPRGIGRADKGALSSVHPQRILATVLKALGDRNGLNTDDIDDVIIGCFAQVGEQGGCIARQAVLDAGWGSQPPGFTVNRYCGSGLTAVNQAAMGIWSGAQHLVIGGGIEQMSSTPAVSQPTLFDCGNSHLRALHAQTHQGICADLIASMEGISRQELDTFAYHSQQRAAAAIGAGAFVRSTVPVYHNDGSLALDREEYNRPDTTIERLAGLKPAFEGLLDIELDANGLTYRQLLERDYKGVEVHHVHHGGNSSGIVDGAGAVVLASPDYARAHGLKPRARIRAIATTGGSPELMLDAPVAAARKALKSAGMTIDDIDLFEVNEAFAVVPIIFMRALGVDHAKVNVTGGSIALGHPIGATGAILVGTLLDELERRDLSTGLVTLCTGGGMAPAVIIERI</sequence>
<name>A0A2L1J5L6_9PSED</name>
<feature type="domain" description="Thiolase N-terminal" evidence="6">
    <location>
        <begin position="6"/>
        <end position="227"/>
    </location>
</feature>
<evidence type="ECO:0000259" key="7">
    <source>
        <dbReference type="Pfam" id="PF02803"/>
    </source>
</evidence>
<feature type="active site" description="Proton acceptor" evidence="4">
    <location>
        <position position="365"/>
    </location>
</feature>
<evidence type="ECO:0000256" key="5">
    <source>
        <dbReference type="RuleBase" id="RU003557"/>
    </source>
</evidence>
<dbReference type="AlphaFoldDB" id="A0A2L1J5L6"/>
<dbReference type="InterPro" id="IPR020617">
    <property type="entry name" value="Thiolase_C"/>
</dbReference>
<proteinExistence type="inferred from homology"/>
<protein>
    <submittedName>
        <fullName evidence="8">Acetyl-CoA C-acyltransferase</fullName>
        <ecNumber evidence="8">2.3.1.9</ecNumber>
    </submittedName>
</protein>
<dbReference type="PROSITE" id="PS00098">
    <property type="entry name" value="THIOLASE_1"/>
    <property type="match status" value="1"/>
</dbReference>
<dbReference type="PANTHER" id="PTHR43365">
    <property type="entry name" value="BLR7806 PROTEIN"/>
    <property type="match status" value="1"/>
</dbReference>
<dbReference type="PROSITE" id="PS00099">
    <property type="entry name" value="THIOLASE_3"/>
    <property type="match status" value="1"/>
</dbReference>
<dbReference type="InterPro" id="IPR016039">
    <property type="entry name" value="Thiolase-like"/>
</dbReference>
<dbReference type="PIRSF" id="PIRSF000429">
    <property type="entry name" value="Ac-CoA_Ac_transf"/>
    <property type="match status" value="1"/>
</dbReference>
<dbReference type="PANTHER" id="PTHR43365:SF1">
    <property type="entry name" value="ACETYL-COA C-ACYLTRANSFERASE"/>
    <property type="match status" value="1"/>
</dbReference>
<evidence type="ECO:0000256" key="4">
    <source>
        <dbReference type="PIRSR" id="PIRSR000429-1"/>
    </source>
</evidence>
<feature type="domain" description="Thiolase C-terminal" evidence="7">
    <location>
        <begin position="286"/>
        <end position="408"/>
    </location>
</feature>
<evidence type="ECO:0000256" key="2">
    <source>
        <dbReference type="ARBA" id="ARBA00022679"/>
    </source>
</evidence>
<dbReference type="InterPro" id="IPR020610">
    <property type="entry name" value="Thiolase_AS"/>
</dbReference>
<dbReference type="NCBIfam" id="NF004682">
    <property type="entry name" value="PRK06025.1"/>
    <property type="match status" value="1"/>
</dbReference>
<comment type="similarity">
    <text evidence="1 5">Belongs to the thiolase-like superfamily. Thiolase family.</text>
</comment>
<organism evidence="8 9">
    <name type="scientific">Pseudomonas palleroniana</name>
    <dbReference type="NCBI Taxonomy" id="191390"/>
    <lineage>
        <taxon>Bacteria</taxon>
        <taxon>Pseudomonadati</taxon>
        <taxon>Pseudomonadota</taxon>
        <taxon>Gammaproteobacteria</taxon>
        <taxon>Pseudomonadales</taxon>
        <taxon>Pseudomonadaceae</taxon>
        <taxon>Pseudomonas</taxon>
    </lineage>
</organism>
<keyword evidence="3 5" id="KW-0012">Acyltransferase</keyword>
<feature type="active site" description="Acyl-thioester intermediate" evidence="4">
    <location>
        <position position="92"/>
    </location>
</feature>
<gene>
    <name evidence="8" type="ORF">CYL20_04135</name>
</gene>
<dbReference type="InterPro" id="IPR020615">
    <property type="entry name" value="Thiolase_acyl_enz_int_AS"/>
</dbReference>
<evidence type="ECO:0000256" key="3">
    <source>
        <dbReference type="ARBA" id="ARBA00023315"/>
    </source>
</evidence>
<dbReference type="Proteomes" id="UP000237830">
    <property type="component" value="Chromosome"/>
</dbReference>
<feature type="active site" description="Proton acceptor" evidence="4">
    <location>
        <position position="395"/>
    </location>
</feature>